<dbReference type="RefSeq" id="WP_068478104.1">
    <property type="nucleotide sequence ID" value="NZ_CZJS01000086.1"/>
</dbReference>
<comment type="caution">
    <text evidence="1">The sequence shown here is derived from an EMBL/GenBank/DDBJ whole genome shotgun (WGS) entry which is preliminary data.</text>
</comment>
<gene>
    <name evidence="1" type="ORF">FHX72_002381</name>
</gene>
<accession>A0A7W4UPH5</accession>
<dbReference type="Proteomes" id="UP000545286">
    <property type="component" value="Unassembled WGS sequence"/>
</dbReference>
<proteinExistence type="predicted"/>
<evidence type="ECO:0000313" key="2">
    <source>
        <dbReference type="Proteomes" id="UP000545286"/>
    </source>
</evidence>
<protein>
    <submittedName>
        <fullName evidence="1">Uncharacterized protein YukE</fullName>
    </submittedName>
</protein>
<sequence length="87" mass="9413">MASQLTQLKSQIDALSQETRRTGASLTGFQNTFRSQVTAVEQAIGGSTQRKDKEVVNSLQDAARKVQEATAALERAAQISREYAASL</sequence>
<organism evidence="1 2">
    <name type="scientific">Pseudoclavibacter helvolus</name>
    <dbReference type="NCBI Taxonomy" id="255205"/>
    <lineage>
        <taxon>Bacteria</taxon>
        <taxon>Bacillati</taxon>
        <taxon>Actinomycetota</taxon>
        <taxon>Actinomycetes</taxon>
        <taxon>Micrococcales</taxon>
        <taxon>Microbacteriaceae</taxon>
        <taxon>Pseudoclavibacter</taxon>
    </lineage>
</organism>
<evidence type="ECO:0000313" key="1">
    <source>
        <dbReference type="EMBL" id="MBB2958236.1"/>
    </source>
</evidence>
<reference evidence="1 2" key="1">
    <citation type="submission" date="2020-08" db="EMBL/GenBank/DDBJ databases">
        <title>Sequencing the genomes of 1000 actinobacteria strains.</title>
        <authorList>
            <person name="Klenk H.-P."/>
        </authorList>
    </citation>
    <scope>NUCLEOTIDE SEQUENCE [LARGE SCALE GENOMIC DNA]</scope>
    <source>
        <strain evidence="1 2">DSM 20419</strain>
    </source>
</reference>
<dbReference type="AlphaFoldDB" id="A0A7W4UPH5"/>
<keyword evidence="2" id="KW-1185">Reference proteome</keyword>
<name>A0A7W4UPH5_9MICO</name>
<dbReference type="EMBL" id="JACHWJ010000003">
    <property type="protein sequence ID" value="MBB2958236.1"/>
    <property type="molecule type" value="Genomic_DNA"/>
</dbReference>